<dbReference type="EMBL" id="SACS01000001">
    <property type="protein sequence ID" value="RVU41918.1"/>
    <property type="molecule type" value="Genomic_DNA"/>
</dbReference>
<evidence type="ECO:0000313" key="1">
    <source>
        <dbReference type="EMBL" id="RVU41918.1"/>
    </source>
</evidence>
<organism evidence="1 2">
    <name type="scientific">Rheinheimera riviphila</name>
    <dbReference type="NCBI Taxonomy" id="1834037"/>
    <lineage>
        <taxon>Bacteria</taxon>
        <taxon>Pseudomonadati</taxon>
        <taxon>Pseudomonadota</taxon>
        <taxon>Gammaproteobacteria</taxon>
        <taxon>Chromatiales</taxon>
        <taxon>Chromatiaceae</taxon>
        <taxon>Rheinheimera</taxon>
    </lineage>
</organism>
<keyword evidence="2" id="KW-1185">Reference proteome</keyword>
<dbReference type="Proteomes" id="UP000283077">
    <property type="component" value="Unassembled WGS sequence"/>
</dbReference>
<sequence length="57" mass="6482">MENKLAKYGVAEPVNRPKIKPTKQLDLSTPEGQRLVYSEAKLILSQHKNTFKRLAAM</sequence>
<gene>
    <name evidence="1" type="ORF">EOE67_01625</name>
</gene>
<keyword evidence="1" id="KW-0808">Transferase</keyword>
<reference evidence="1 2" key="1">
    <citation type="submission" date="2019-01" db="EMBL/GenBank/DDBJ databases">
        <authorList>
            <person name="Chen W.-M."/>
        </authorList>
    </citation>
    <scope>NUCLEOTIDE SEQUENCE [LARGE SCALE GENOMIC DNA]</scope>
    <source>
        <strain evidence="1 2">KYPC3</strain>
    </source>
</reference>
<comment type="caution">
    <text evidence="1">The sequence shown here is derived from an EMBL/GenBank/DDBJ whole genome shotgun (WGS) entry which is preliminary data.</text>
</comment>
<evidence type="ECO:0000313" key="2">
    <source>
        <dbReference type="Proteomes" id="UP000283077"/>
    </source>
</evidence>
<dbReference type="GO" id="GO:0016740">
    <property type="term" value="F:transferase activity"/>
    <property type="evidence" value="ECO:0007669"/>
    <property type="project" value="UniProtKB-KW"/>
</dbReference>
<name>A0A437R560_9GAMM</name>
<dbReference type="AlphaFoldDB" id="A0A437R560"/>
<accession>A0A437R560</accession>
<protein>
    <submittedName>
        <fullName evidence="1">Acetyltransferase</fullName>
    </submittedName>
</protein>
<dbReference type="OrthoDB" id="6402304at2"/>
<proteinExistence type="predicted"/>
<dbReference type="RefSeq" id="WP_127697296.1">
    <property type="nucleotide sequence ID" value="NZ_SACS01000001.1"/>
</dbReference>